<dbReference type="EMBL" id="QURL01000009">
    <property type="protein sequence ID" value="RFC62150.1"/>
    <property type="molecule type" value="Genomic_DNA"/>
</dbReference>
<keyword evidence="3" id="KW-1185">Reference proteome</keyword>
<dbReference type="GO" id="GO:0016747">
    <property type="term" value="F:acyltransferase activity, transferring groups other than amino-acyl groups"/>
    <property type="evidence" value="ECO:0007669"/>
    <property type="project" value="InterPro"/>
</dbReference>
<gene>
    <name evidence="2" type="ORF">DYI37_17525</name>
</gene>
<dbReference type="SUPFAM" id="SSF55729">
    <property type="entry name" value="Acyl-CoA N-acyltransferases (Nat)"/>
    <property type="match status" value="1"/>
</dbReference>
<dbReference type="Gene3D" id="3.40.630.30">
    <property type="match status" value="1"/>
</dbReference>
<dbReference type="AlphaFoldDB" id="A0A371WYT1"/>
<keyword evidence="2" id="KW-0808">Transferase</keyword>
<dbReference type="Proteomes" id="UP000264310">
    <property type="component" value="Unassembled WGS sequence"/>
</dbReference>
<reference evidence="2 3" key="1">
    <citation type="submission" date="2018-08" db="EMBL/GenBank/DDBJ databases">
        <title>Fulvimarina sp. 85, whole genome shotgun sequence.</title>
        <authorList>
            <person name="Tuo L."/>
        </authorList>
    </citation>
    <scope>NUCLEOTIDE SEQUENCE [LARGE SCALE GENOMIC DNA]</scope>
    <source>
        <strain evidence="2 3">85</strain>
    </source>
</reference>
<dbReference type="InterPro" id="IPR016181">
    <property type="entry name" value="Acyl_CoA_acyltransferase"/>
</dbReference>
<dbReference type="OrthoDB" id="187903at2"/>
<comment type="caution">
    <text evidence="2">The sequence shown here is derived from an EMBL/GenBank/DDBJ whole genome shotgun (WGS) entry which is preliminary data.</text>
</comment>
<evidence type="ECO:0000259" key="1">
    <source>
        <dbReference type="Pfam" id="PF00583"/>
    </source>
</evidence>
<sequence>MTGDAILPVLGDVARLRMTVFRAFPYLYDGDPAYEQAYMEAYAQSEGAVVVVARAPGGAIVGTSTGAPLADHEPQLSDAFAANGIDPGEVYYCAESVLLPGWRGHGVGHRFFDEREAAAREQGFSIAAFCAVERPEDHPKRPEDYEPLDGFWTKRGYGTVDEIKAVMAWRDVGEAEETEKRMQFWMRRLDEA</sequence>
<dbReference type="InterPro" id="IPR000182">
    <property type="entry name" value="GNAT_dom"/>
</dbReference>
<protein>
    <submittedName>
        <fullName evidence="2">GNAT family N-acetyltransferase</fullName>
    </submittedName>
</protein>
<name>A0A371WYT1_9HYPH</name>
<evidence type="ECO:0000313" key="3">
    <source>
        <dbReference type="Proteomes" id="UP000264310"/>
    </source>
</evidence>
<proteinExistence type="predicted"/>
<feature type="domain" description="N-acetyltransferase" evidence="1">
    <location>
        <begin position="31"/>
        <end position="135"/>
    </location>
</feature>
<dbReference type="Pfam" id="PF00583">
    <property type="entry name" value="Acetyltransf_1"/>
    <property type="match status" value="1"/>
</dbReference>
<accession>A0A371WYT1</accession>
<organism evidence="2 3">
    <name type="scientific">Fulvimarina endophytica</name>
    <dbReference type="NCBI Taxonomy" id="2293836"/>
    <lineage>
        <taxon>Bacteria</taxon>
        <taxon>Pseudomonadati</taxon>
        <taxon>Pseudomonadota</taxon>
        <taxon>Alphaproteobacteria</taxon>
        <taxon>Hyphomicrobiales</taxon>
        <taxon>Aurantimonadaceae</taxon>
        <taxon>Fulvimarina</taxon>
    </lineage>
</organism>
<evidence type="ECO:0000313" key="2">
    <source>
        <dbReference type="EMBL" id="RFC62150.1"/>
    </source>
</evidence>